<proteinExistence type="predicted"/>
<dbReference type="Pfam" id="PF13111">
    <property type="entry name" value="pPIWI_RE_X"/>
    <property type="match status" value="1"/>
</dbReference>
<feature type="region of interest" description="Disordered" evidence="1">
    <location>
        <begin position="22"/>
        <end position="78"/>
    </location>
</feature>
<evidence type="ECO:0000259" key="2">
    <source>
        <dbReference type="Pfam" id="PF13032"/>
    </source>
</evidence>
<accession>W7IS58</accession>
<keyword evidence="5" id="KW-1185">Reference proteome</keyword>
<dbReference type="eggNOG" id="ENOG50333T3">
    <property type="taxonomic scope" value="Bacteria"/>
</dbReference>
<evidence type="ECO:0008006" key="6">
    <source>
        <dbReference type="Google" id="ProtNLM"/>
    </source>
</evidence>
<evidence type="ECO:0000256" key="1">
    <source>
        <dbReference type="SAM" id="MobiDB-lite"/>
    </source>
</evidence>
<dbReference type="Pfam" id="PF13032">
    <property type="entry name" value="RNaseH_pPIWI_RE"/>
    <property type="match status" value="1"/>
</dbReference>
<dbReference type="InterPro" id="IPR024996">
    <property type="entry name" value="RNaseH_pPIWI_RE"/>
</dbReference>
<comment type="caution">
    <text evidence="4">The sequence shown here is derived from an EMBL/GenBank/DDBJ whole genome shotgun (WGS) entry which is preliminary data.</text>
</comment>
<organism evidence="4 5">
    <name type="scientific">Actinokineospora spheciospongiae</name>
    <dbReference type="NCBI Taxonomy" id="909613"/>
    <lineage>
        <taxon>Bacteria</taxon>
        <taxon>Bacillati</taxon>
        <taxon>Actinomycetota</taxon>
        <taxon>Actinomycetes</taxon>
        <taxon>Pseudonocardiales</taxon>
        <taxon>Pseudonocardiaceae</taxon>
        <taxon>Actinokineospora</taxon>
    </lineage>
</organism>
<feature type="domain" description="pPIWI-RE RNaseH" evidence="2">
    <location>
        <begin position="846"/>
        <end position="1089"/>
    </location>
</feature>
<dbReference type="EMBL" id="AYXG01000210">
    <property type="protein sequence ID" value="EWC59286.1"/>
    <property type="molecule type" value="Genomic_DNA"/>
</dbReference>
<dbReference type="InterPro" id="IPR025085">
    <property type="entry name" value="pPIWI_RE_X"/>
</dbReference>
<evidence type="ECO:0000313" key="5">
    <source>
        <dbReference type="Proteomes" id="UP000019277"/>
    </source>
</evidence>
<sequence length="1089" mass="120115">MRRPGGGTGDDCALCPPCDPWRASTRRSSGDRPRAHLGRGLLHRTPLALGRSASGHPRGTGATAARRTPHVEPRRGAIPMSRDALKQAIRTRVRNTGEPHQEVRRLIAGIGKAPLLPEAGSAGQRHLESVVMHRLLVKASDRWQAGSDHPFFVCRVSPSPTGLTLNVVEDSEASVMRALTALGEDPLHALVLQQTMKGHARLVTEEASVEFRCSWPSLMSEFSSHSGPSTIPLDVACPPWPQDVVSVLSGLLRRAALFSQPDSLSWLFDWHDWLAGPRSARCPRPPGQLTEELIDAKHGLQSDLFAVLGLDQRPRVSTPLAATPANTVMPRPTEGSSRYNSLVVSVLRLDPNSPITHQYHLLSFPPKWQEALQWAWKDHDTLNQAIEVVLPDCVVVGRGLAAEEGWLLARDPVDLNAVHQVVIAWVAARNAPAERVRSTIAELDRRDLAWSPVDIREDIPFTMLRAAIQMEIAHALSRPGTSAPSTGLTFRPCLTTTGVGLLSWPPDQGPFSVRIDIAVHTRPFTKEPFVHLRFATTRWQYRAGWPTYGRVTPIAYLAPVGSPHQTSYLGRARLEKIFHAGSVTNRARWHKPVADVLARLGQLGRLLDAQDVIEHPVEHQASVAVAHTKRSIGWHPVSDGLSGGDRHHLLSWVAGQLSPRLRLVDSLPRQRLSVRRGTRQSRNGTVTPEALRATLGPRLDIELFIGSDANTEHALNRLTERLGIRQLGPGDLDTSVDLGPISVHVRRLDTSQLAELDQAANPTITLIESSWSRSSQPVRDLAISGRIARLVDATPRESAPNDHHNRARFSSAVDDLLRQLGIRPLDLPQPAALLNCNPALLSIWIARIPRKRFVPIAFLADPSGRRVQVRTPQMHWQPLHTAVLAIARQQDFPRADSALTGSFIDEVVAHAVAEYPDTLLLTHAQNLRSHWTAIQNSTLLADTVDFGTGLRPVGSLPGLRHVRVRTDERAETPQYYGINLNGIGQPTGLWSLSEPRLFGSTSNKPATHTAAVTRSSKLIPVDNREIDLRREVWNGQLVELVVASLQEDDKPAHWAALTHELRDATPFTTWTTTLPWPLNLGLEIERYLP</sequence>
<dbReference type="AlphaFoldDB" id="W7IS58"/>
<reference evidence="4 5" key="1">
    <citation type="journal article" date="2014" name="Genome Announc.">
        <title>Draft Genome Sequence of the Antitrypanosomally Active Sponge-Associated Bacterium Actinokineospora sp. Strain EG49.</title>
        <authorList>
            <person name="Harjes J."/>
            <person name="Ryu T."/>
            <person name="Abdelmohsen U.R."/>
            <person name="Moitinho-Silva L."/>
            <person name="Horn H."/>
            <person name="Ravasi T."/>
            <person name="Hentschel U."/>
        </authorList>
    </citation>
    <scope>NUCLEOTIDE SEQUENCE [LARGE SCALE GENOMIC DNA]</scope>
    <source>
        <strain evidence="4 5">EG49</strain>
    </source>
</reference>
<gene>
    <name evidence="4" type="ORF">UO65_5443</name>
</gene>
<evidence type="ECO:0000313" key="4">
    <source>
        <dbReference type="EMBL" id="EWC59286.1"/>
    </source>
</evidence>
<dbReference type="PATRIC" id="fig|909613.9.peg.5440"/>
<dbReference type="Proteomes" id="UP000019277">
    <property type="component" value="Unassembled WGS sequence"/>
</dbReference>
<name>W7IS58_9PSEU</name>
<feature type="domain" description="pPIWI-RE module N-terminal" evidence="3">
    <location>
        <begin position="348"/>
        <end position="682"/>
    </location>
</feature>
<evidence type="ECO:0000259" key="3">
    <source>
        <dbReference type="Pfam" id="PF13111"/>
    </source>
</evidence>
<protein>
    <recommendedName>
        <fullName evidence="6">DUF3893 domain-containing protein</fullName>
    </recommendedName>
</protein>